<dbReference type="EMBL" id="CAADFJ010000067">
    <property type="protein sequence ID" value="VFK01492.1"/>
    <property type="molecule type" value="Genomic_DNA"/>
</dbReference>
<organism evidence="1">
    <name type="scientific">Candidatus Kentrum eta</name>
    <dbReference type="NCBI Taxonomy" id="2126337"/>
    <lineage>
        <taxon>Bacteria</taxon>
        <taxon>Pseudomonadati</taxon>
        <taxon>Pseudomonadota</taxon>
        <taxon>Gammaproteobacteria</taxon>
        <taxon>Candidatus Kentrum</taxon>
    </lineage>
</organism>
<gene>
    <name evidence="1" type="ORF">BECKH772B_GA0070898_1007010</name>
    <name evidence="2" type="ORF">BECKH772C_GA0070978_1006710</name>
</gene>
<proteinExistence type="predicted"/>
<sequence>MEQVGIHRQAVIETVTRPQGAGRLPVAVVIGLAAVPDIEPLGIGAARIQTEPAALAAPRDARRGIVGPVPAIAETQRRFDVTAPLAGEDPDHPAHGLRAVQAGARTTHHLDAPDLLDGNMLERGGAQGRRTHFRCHR</sequence>
<reference evidence="1" key="1">
    <citation type="submission" date="2019-02" db="EMBL/GenBank/DDBJ databases">
        <authorList>
            <person name="Gruber-Vodicka R. H."/>
            <person name="Seah K. B. B."/>
        </authorList>
    </citation>
    <scope>NUCLEOTIDE SEQUENCE</scope>
    <source>
        <strain evidence="2">BECK_SA2B12</strain>
        <strain evidence="1">BECK_SA2B20</strain>
    </source>
</reference>
<name>A0A450URC0_9GAMM</name>
<accession>A0A450URC0</accession>
<dbReference type="EMBL" id="CAADFI010000070">
    <property type="protein sequence ID" value="VFJ95010.1"/>
    <property type="molecule type" value="Genomic_DNA"/>
</dbReference>
<protein>
    <submittedName>
        <fullName evidence="1">Uncharacterized protein</fullName>
    </submittedName>
</protein>
<evidence type="ECO:0000313" key="1">
    <source>
        <dbReference type="EMBL" id="VFJ95010.1"/>
    </source>
</evidence>
<dbReference type="AlphaFoldDB" id="A0A450URC0"/>
<evidence type="ECO:0000313" key="2">
    <source>
        <dbReference type="EMBL" id="VFK01492.1"/>
    </source>
</evidence>